<evidence type="ECO:0000313" key="3">
    <source>
        <dbReference type="Proteomes" id="UP000475385"/>
    </source>
</evidence>
<keyword evidence="3" id="KW-1185">Reference proteome</keyword>
<evidence type="ECO:0000259" key="1">
    <source>
        <dbReference type="Pfam" id="PF01243"/>
    </source>
</evidence>
<sequence>MDDLRTLYPPPAGLAVDKQLDHLDEFARLFIARSPFLVMATADGGGNCDASPRGDAPGFVVVLDEKRLLLPDRPGNNRVDSLSNLAANPRLGLLFFVPGVLETLRVNGRAEMVTDTATLGGLSAQDRLPKSALMVTVEEVFFHCGKALKRSALWDPARHAVPGEIPSLGRILAGQTGKIAAKEAETRIAHAYEAHLY</sequence>
<dbReference type="EMBL" id="JAAIKB010000001">
    <property type="protein sequence ID" value="NGM18442.1"/>
    <property type="molecule type" value="Genomic_DNA"/>
</dbReference>
<dbReference type="Pfam" id="PF01243">
    <property type="entry name" value="PNPOx_N"/>
    <property type="match status" value="1"/>
</dbReference>
<dbReference type="InterPro" id="IPR024029">
    <property type="entry name" value="Pyridox_Oxase_FMN-dep"/>
</dbReference>
<accession>A0A6M1LE44</accession>
<dbReference type="PANTHER" id="PTHR42815">
    <property type="entry name" value="FAD-BINDING, PUTATIVE (AFU_ORTHOLOGUE AFUA_6G07600)-RELATED"/>
    <property type="match status" value="1"/>
</dbReference>
<dbReference type="Proteomes" id="UP000475385">
    <property type="component" value="Unassembled WGS sequence"/>
</dbReference>
<dbReference type="SUPFAM" id="SSF50475">
    <property type="entry name" value="FMN-binding split barrel"/>
    <property type="match status" value="1"/>
</dbReference>
<organism evidence="2 3">
    <name type="scientific">Falsiroseomonas algicola</name>
    <dbReference type="NCBI Taxonomy" id="2716930"/>
    <lineage>
        <taxon>Bacteria</taxon>
        <taxon>Pseudomonadati</taxon>
        <taxon>Pseudomonadota</taxon>
        <taxon>Alphaproteobacteria</taxon>
        <taxon>Acetobacterales</taxon>
        <taxon>Roseomonadaceae</taxon>
        <taxon>Falsiroseomonas</taxon>
    </lineage>
</organism>
<dbReference type="NCBIfam" id="TIGR04025">
    <property type="entry name" value="PPOX_FMN_DR2398"/>
    <property type="match status" value="1"/>
</dbReference>
<dbReference type="InterPro" id="IPR012349">
    <property type="entry name" value="Split_barrel_FMN-bd"/>
</dbReference>
<dbReference type="AlphaFoldDB" id="A0A6M1LE44"/>
<comment type="caution">
    <text evidence="2">The sequence shown here is derived from an EMBL/GenBank/DDBJ whole genome shotgun (WGS) entry which is preliminary data.</text>
</comment>
<dbReference type="PANTHER" id="PTHR42815:SF2">
    <property type="entry name" value="FAD-BINDING, PUTATIVE (AFU_ORTHOLOGUE AFUA_6G07600)-RELATED"/>
    <property type="match status" value="1"/>
</dbReference>
<dbReference type="InterPro" id="IPR011576">
    <property type="entry name" value="Pyridox_Oxase_N"/>
</dbReference>
<evidence type="ECO:0000313" key="2">
    <source>
        <dbReference type="EMBL" id="NGM18442.1"/>
    </source>
</evidence>
<dbReference type="Gene3D" id="2.30.110.10">
    <property type="entry name" value="Electron Transport, Fmn-binding Protein, Chain A"/>
    <property type="match status" value="1"/>
</dbReference>
<dbReference type="RefSeq" id="WP_164692341.1">
    <property type="nucleotide sequence ID" value="NZ_JAAIKB010000001.1"/>
</dbReference>
<feature type="domain" description="Pyridoxamine 5'-phosphate oxidase N-terminal" evidence="1">
    <location>
        <begin position="24"/>
        <end position="144"/>
    </location>
</feature>
<reference evidence="2 3" key="1">
    <citation type="submission" date="2020-03" db="EMBL/GenBank/DDBJ databases">
        <title>Roseomonas stagni sp. nov., isolated from pond water in Japan.</title>
        <authorList>
            <person name="Furuhata K."/>
            <person name="Miyamoto H."/>
            <person name="Goto K."/>
        </authorList>
    </citation>
    <scope>NUCLEOTIDE SEQUENCE [LARGE SCALE GENOMIC DNA]</scope>
    <source>
        <strain evidence="2 3">PeD5</strain>
    </source>
</reference>
<gene>
    <name evidence="2" type="ORF">G3576_00335</name>
</gene>
<name>A0A6M1LE44_9PROT</name>
<protein>
    <submittedName>
        <fullName evidence="2">Pyridoxamine 5'-phosphate oxidase family protein</fullName>
    </submittedName>
</protein>
<proteinExistence type="predicted"/>